<protein>
    <recommendedName>
        <fullName evidence="4">Transposase (Putative), gypsy type</fullName>
    </recommendedName>
</protein>
<reference evidence="3" key="1">
    <citation type="journal article" date="2019" name="Sci. Rep.">
        <title>Draft genome of Tanacetum cinerariifolium, the natural source of mosquito coil.</title>
        <authorList>
            <person name="Yamashiro T."/>
            <person name="Shiraishi A."/>
            <person name="Satake H."/>
            <person name="Nakayama K."/>
        </authorList>
    </citation>
    <scope>NUCLEOTIDE SEQUENCE</scope>
</reference>
<dbReference type="EMBL" id="BKCJ010008717">
    <property type="protein sequence ID" value="GEU83610.1"/>
    <property type="molecule type" value="Genomic_DNA"/>
</dbReference>
<gene>
    <name evidence="3" type="ORF">Tci_055588</name>
</gene>
<evidence type="ECO:0008006" key="4">
    <source>
        <dbReference type="Google" id="ProtNLM"/>
    </source>
</evidence>
<feature type="region of interest" description="Disordered" evidence="2">
    <location>
        <begin position="537"/>
        <end position="563"/>
    </location>
</feature>
<dbReference type="AlphaFoldDB" id="A0A6L2NBZ0"/>
<evidence type="ECO:0000313" key="3">
    <source>
        <dbReference type="EMBL" id="GEU83610.1"/>
    </source>
</evidence>
<comment type="caution">
    <text evidence="3">The sequence shown here is derived from an EMBL/GenBank/DDBJ whole genome shotgun (WGS) entry which is preliminary data.</text>
</comment>
<feature type="region of interest" description="Disordered" evidence="2">
    <location>
        <begin position="90"/>
        <end position="120"/>
    </location>
</feature>
<evidence type="ECO:0000256" key="2">
    <source>
        <dbReference type="SAM" id="MobiDB-lite"/>
    </source>
</evidence>
<sequence>MDLFAFIHHSNPTKVRIGKRELAEREVGLLKMTKGRTVPLSPPATTTPEDSGDSIDKLFDDADQEHVVKKSDDVLEETIAKDASEFVAEKPRKKRKRKVVRDASGSTYPPKELRDDHQSLLPNTGGKSLVTLRVSVAITITVDVDDAAGSKAKDVSKDFENIGDFTFAGGVNADTTSILRLKKTSTSSDSFLASQSLDTETMYHRLAPPVLFAQLRAMDYDQLYSEFNIGAARQVCLRVKVRMRAEHTLERKCKLEDKCAEHTTPLLEKYAKIAHLRSLLSLKETEATEAISLRSQLSVMETTRMLPRLSRDELNSKVASLESERDCLAAQKSSLESAFELFRERIEALQDEQAKALGIKDGLKAGIDHGKVGRNLSVVEAYNPFVEEKYVDAVNALGVVDFSLLFELKFKKDSSIVDLMDSLCLEGALVEIPGAKDLQPSPKQLMLPIYKLKDNVVFAETSLSFFLEIVDLRVQRFREENKEKRLSLIDVMTPFVEPLSSKGLTGEASSFTAPITTLSTTFASSVVIPPSPVVSDQVLDAEPHSEDPPAMTFEKEELSTSPE</sequence>
<feature type="coiled-coil region" evidence="1">
    <location>
        <begin position="311"/>
        <end position="352"/>
    </location>
</feature>
<feature type="compositionally biased region" description="Basic and acidic residues" evidence="2">
    <location>
        <begin position="541"/>
        <end position="563"/>
    </location>
</feature>
<proteinExistence type="predicted"/>
<name>A0A6L2NBZ0_TANCI</name>
<accession>A0A6L2NBZ0</accession>
<evidence type="ECO:0000256" key="1">
    <source>
        <dbReference type="SAM" id="Coils"/>
    </source>
</evidence>
<organism evidence="3">
    <name type="scientific">Tanacetum cinerariifolium</name>
    <name type="common">Dalmatian daisy</name>
    <name type="synonym">Chrysanthemum cinerariifolium</name>
    <dbReference type="NCBI Taxonomy" id="118510"/>
    <lineage>
        <taxon>Eukaryota</taxon>
        <taxon>Viridiplantae</taxon>
        <taxon>Streptophyta</taxon>
        <taxon>Embryophyta</taxon>
        <taxon>Tracheophyta</taxon>
        <taxon>Spermatophyta</taxon>
        <taxon>Magnoliopsida</taxon>
        <taxon>eudicotyledons</taxon>
        <taxon>Gunneridae</taxon>
        <taxon>Pentapetalae</taxon>
        <taxon>asterids</taxon>
        <taxon>campanulids</taxon>
        <taxon>Asterales</taxon>
        <taxon>Asteraceae</taxon>
        <taxon>Asteroideae</taxon>
        <taxon>Anthemideae</taxon>
        <taxon>Anthemidinae</taxon>
        <taxon>Tanacetum</taxon>
    </lineage>
</organism>
<keyword evidence="1" id="KW-0175">Coiled coil</keyword>